<dbReference type="Gene3D" id="1.20.900.10">
    <property type="entry name" value="Dbl homology (DH) domain"/>
    <property type="match status" value="1"/>
</dbReference>
<dbReference type="SUPFAM" id="SSF48065">
    <property type="entry name" value="DBL homology domain (DH-domain)"/>
    <property type="match status" value="1"/>
</dbReference>
<dbReference type="AlphaFoldDB" id="A0A1Y2IC22"/>
<dbReference type="PROSITE" id="PS50010">
    <property type="entry name" value="DH_2"/>
    <property type="match status" value="1"/>
</dbReference>
<evidence type="ECO:0000256" key="1">
    <source>
        <dbReference type="SAM" id="MobiDB-lite"/>
    </source>
</evidence>
<evidence type="ECO:0000313" key="3">
    <source>
        <dbReference type="EMBL" id="OSC98637.1"/>
    </source>
</evidence>
<dbReference type="Pfam" id="PF00621">
    <property type="entry name" value="RhoGEF"/>
    <property type="match status" value="1"/>
</dbReference>
<feature type="compositionally biased region" description="Polar residues" evidence="1">
    <location>
        <begin position="20"/>
        <end position="32"/>
    </location>
</feature>
<dbReference type="Proteomes" id="UP000193067">
    <property type="component" value="Unassembled WGS sequence"/>
</dbReference>
<dbReference type="EMBL" id="KZ084136">
    <property type="protein sequence ID" value="OSC98637.1"/>
    <property type="molecule type" value="Genomic_DNA"/>
</dbReference>
<feature type="domain" description="DH" evidence="2">
    <location>
        <begin position="87"/>
        <end position="241"/>
    </location>
</feature>
<dbReference type="InterPro" id="IPR000219">
    <property type="entry name" value="DH_dom"/>
</dbReference>
<evidence type="ECO:0000259" key="2">
    <source>
        <dbReference type="PROSITE" id="PS50010"/>
    </source>
</evidence>
<dbReference type="GO" id="GO:0005085">
    <property type="term" value="F:guanyl-nucleotide exchange factor activity"/>
    <property type="evidence" value="ECO:0007669"/>
    <property type="project" value="InterPro"/>
</dbReference>
<keyword evidence="4" id="KW-1185">Reference proteome</keyword>
<name>A0A1Y2IC22_TRAC3</name>
<sequence>MRSPEQDSADIEEARRYSVDSASLYSRSSPQSEYEDSTLPVSEHEYEDAPVSPPQVVVHEASSSWRSTLSDDVYLSLSRHYGPVEMERQELIFSLYASEQSFAKSARCVVRNVLLPLRARDSRAWLPGLPPDITRFFDWLEDVVNLHSSIVHALSSVTAIWQTGSIVQRLAATLKGFVPRFEVYMPYLVKYESMREALKWHSEQDDGEFGEYLRLQERDRQEGTWSLDKLFEEPALRLRSYLDSFQVSSTRFHPCC</sequence>
<accession>A0A1Y2IC22</accession>
<dbReference type="STRING" id="1353009.A0A1Y2IC22"/>
<organism evidence="3 4">
    <name type="scientific">Trametes coccinea (strain BRFM310)</name>
    <name type="common">Pycnoporus coccineus</name>
    <dbReference type="NCBI Taxonomy" id="1353009"/>
    <lineage>
        <taxon>Eukaryota</taxon>
        <taxon>Fungi</taxon>
        <taxon>Dikarya</taxon>
        <taxon>Basidiomycota</taxon>
        <taxon>Agaricomycotina</taxon>
        <taxon>Agaricomycetes</taxon>
        <taxon>Polyporales</taxon>
        <taxon>Polyporaceae</taxon>
        <taxon>Trametes</taxon>
    </lineage>
</organism>
<gene>
    <name evidence="3" type="ORF">PYCCODRAFT_1374915</name>
</gene>
<protein>
    <recommendedName>
        <fullName evidence="2">DH domain-containing protein</fullName>
    </recommendedName>
</protein>
<proteinExistence type="predicted"/>
<dbReference type="OrthoDB" id="1716625at2759"/>
<reference evidence="3 4" key="1">
    <citation type="journal article" date="2015" name="Biotechnol. Biofuels">
        <title>Enhanced degradation of softwood versus hardwood by the white-rot fungus Pycnoporus coccineus.</title>
        <authorList>
            <person name="Couturier M."/>
            <person name="Navarro D."/>
            <person name="Chevret D."/>
            <person name="Henrissat B."/>
            <person name="Piumi F."/>
            <person name="Ruiz-Duenas F.J."/>
            <person name="Martinez A.T."/>
            <person name="Grigoriev I.V."/>
            <person name="Riley R."/>
            <person name="Lipzen A."/>
            <person name="Berrin J.G."/>
            <person name="Master E.R."/>
            <person name="Rosso M.N."/>
        </authorList>
    </citation>
    <scope>NUCLEOTIDE SEQUENCE [LARGE SCALE GENOMIC DNA]</scope>
    <source>
        <strain evidence="3 4">BRFM310</strain>
    </source>
</reference>
<feature type="region of interest" description="Disordered" evidence="1">
    <location>
        <begin position="1"/>
        <end position="53"/>
    </location>
</feature>
<dbReference type="InterPro" id="IPR035899">
    <property type="entry name" value="DBL_dom_sf"/>
</dbReference>
<evidence type="ECO:0000313" key="4">
    <source>
        <dbReference type="Proteomes" id="UP000193067"/>
    </source>
</evidence>